<protein>
    <recommendedName>
        <fullName evidence="1">BTB domain-containing protein</fullName>
    </recommendedName>
</protein>
<dbReference type="PANTHER" id="PTHR47843:SF5">
    <property type="entry name" value="BTB_POZ DOMAIN PROTEIN"/>
    <property type="match status" value="1"/>
</dbReference>
<organism evidence="2 3">
    <name type="scientific">Aspergillus puulaauensis</name>
    <dbReference type="NCBI Taxonomy" id="1220207"/>
    <lineage>
        <taxon>Eukaryota</taxon>
        <taxon>Fungi</taxon>
        <taxon>Dikarya</taxon>
        <taxon>Ascomycota</taxon>
        <taxon>Pezizomycotina</taxon>
        <taxon>Eurotiomycetes</taxon>
        <taxon>Eurotiomycetidae</taxon>
        <taxon>Eurotiales</taxon>
        <taxon>Aspergillaceae</taxon>
        <taxon>Aspergillus</taxon>
    </lineage>
</organism>
<dbReference type="KEGG" id="apuu:APUU_31205A"/>
<evidence type="ECO:0000259" key="1">
    <source>
        <dbReference type="PROSITE" id="PS50097"/>
    </source>
</evidence>
<dbReference type="GeneID" id="64972985"/>
<dbReference type="SMART" id="SM00225">
    <property type="entry name" value="BTB"/>
    <property type="match status" value="1"/>
</dbReference>
<dbReference type="SUPFAM" id="SSF54695">
    <property type="entry name" value="POZ domain"/>
    <property type="match status" value="1"/>
</dbReference>
<evidence type="ECO:0000313" key="3">
    <source>
        <dbReference type="Proteomes" id="UP000654913"/>
    </source>
</evidence>
<keyword evidence="3" id="KW-1185">Reference proteome</keyword>
<evidence type="ECO:0000313" key="2">
    <source>
        <dbReference type="EMBL" id="BCS22980.1"/>
    </source>
</evidence>
<reference evidence="2" key="2">
    <citation type="submission" date="2021-02" db="EMBL/GenBank/DDBJ databases">
        <title>Aspergillus puulaauensis MK2 genome sequence.</title>
        <authorList>
            <person name="Futagami T."/>
            <person name="Mori K."/>
            <person name="Kadooka C."/>
            <person name="Tanaka T."/>
        </authorList>
    </citation>
    <scope>NUCLEOTIDE SEQUENCE</scope>
    <source>
        <strain evidence="2">MK2</strain>
    </source>
</reference>
<dbReference type="InterPro" id="IPR011333">
    <property type="entry name" value="SKP1/BTB/POZ_sf"/>
</dbReference>
<dbReference type="Pfam" id="PF00651">
    <property type="entry name" value="BTB"/>
    <property type="match status" value="1"/>
</dbReference>
<dbReference type="RefSeq" id="XP_041555174.1">
    <property type="nucleotide sequence ID" value="XM_041702383.1"/>
</dbReference>
<dbReference type="OrthoDB" id="6359816at2759"/>
<dbReference type="AlphaFoldDB" id="A0A7R7XKF0"/>
<name>A0A7R7XKF0_9EURO</name>
<reference evidence="2" key="1">
    <citation type="submission" date="2021-01" db="EMBL/GenBank/DDBJ databases">
        <authorList>
            <consortium name="Aspergillus puulaauensis MK2 genome sequencing consortium"/>
            <person name="Kazuki M."/>
            <person name="Futagami T."/>
        </authorList>
    </citation>
    <scope>NUCLEOTIDE SEQUENCE</scope>
    <source>
        <strain evidence="2">MK2</strain>
    </source>
</reference>
<proteinExistence type="predicted"/>
<dbReference type="PROSITE" id="PS50097">
    <property type="entry name" value="BTB"/>
    <property type="match status" value="1"/>
</dbReference>
<sequence length="261" mass="29719">MKYNVTRIRMGNENSIVKNPAMEESYVAGDWGLTSSIQGCFFSSRFSDLTIITTARKFKVHKVVICGQSKYFSRLFNHNWKEATENVIRLEDDDPGAIRAMVLFMYGFDYERISRDQCQISPMRLHVGVYQIGDKYDVPSLKEYAREKFASAIRTCWKMDDFPVTISEAYSTTPAADRGLRDLIVGTCLQYFDKLLENDDFRDVLRETPGFAADLVQKLGPRISSITYCCPYCAGKWSIPHSSSSSKTLGCCPLCGMRYHS</sequence>
<gene>
    <name evidence="2" type="ORF">APUU_31205A</name>
</gene>
<dbReference type="InterPro" id="IPR000210">
    <property type="entry name" value="BTB/POZ_dom"/>
</dbReference>
<feature type="domain" description="BTB" evidence="1">
    <location>
        <begin position="47"/>
        <end position="106"/>
    </location>
</feature>
<accession>A0A7R7XKF0</accession>
<dbReference type="Proteomes" id="UP000654913">
    <property type="component" value="Chromosome 3"/>
</dbReference>
<dbReference type="Gene3D" id="3.30.710.10">
    <property type="entry name" value="Potassium Channel Kv1.1, Chain A"/>
    <property type="match status" value="1"/>
</dbReference>
<dbReference type="EMBL" id="AP024445">
    <property type="protein sequence ID" value="BCS22980.1"/>
    <property type="molecule type" value="Genomic_DNA"/>
</dbReference>
<dbReference type="PANTHER" id="PTHR47843">
    <property type="entry name" value="BTB DOMAIN-CONTAINING PROTEIN-RELATED"/>
    <property type="match status" value="1"/>
</dbReference>
<dbReference type="CDD" id="cd18186">
    <property type="entry name" value="BTB_POZ_ZBTB_KLHL-like"/>
    <property type="match status" value="1"/>
</dbReference>